<reference evidence="3 4" key="1">
    <citation type="submission" date="2019-03" db="EMBL/GenBank/DDBJ databases">
        <title>Genome Sequencing and Assembly of Various Microbes Isolated from Partially Reclaimed Soil and Acid Mine Drainage (AMD) Site.</title>
        <authorList>
            <person name="Steinbock B."/>
            <person name="Bechtold R."/>
            <person name="Sevigny J.L."/>
            <person name="Thomas D."/>
            <person name="Cuthill L.R."/>
            <person name="Aveiro Johannsen E.J."/>
            <person name="Thomas K."/>
            <person name="Ghosh A."/>
        </authorList>
    </citation>
    <scope>NUCLEOTIDE SEQUENCE [LARGE SCALE GENOMIC DNA]</scope>
    <source>
        <strain evidence="3 4">S-A3</strain>
    </source>
</reference>
<dbReference type="Gene3D" id="3.60.120.10">
    <property type="entry name" value="Anthranilate synthase"/>
    <property type="match status" value="1"/>
</dbReference>
<evidence type="ECO:0000259" key="2">
    <source>
        <dbReference type="Pfam" id="PF00425"/>
    </source>
</evidence>
<dbReference type="EMBL" id="SMZT01000002">
    <property type="protein sequence ID" value="TDL44341.1"/>
    <property type="molecule type" value="Genomic_DNA"/>
</dbReference>
<protein>
    <recommendedName>
        <fullName evidence="2">Chorismate-utilising enzyme C-terminal domain-containing protein</fullName>
    </recommendedName>
</protein>
<dbReference type="InterPro" id="IPR015890">
    <property type="entry name" value="Chorismate_C"/>
</dbReference>
<evidence type="ECO:0000256" key="1">
    <source>
        <dbReference type="SAM" id="MobiDB-lite"/>
    </source>
</evidence>
<name>A0A4R5YGK5_KOCRO</name>
<proteinExistence type="predicted"/>
<sequence>MLRGTTPPAGTPVPLPRDETGSGARSLEGDFAFAGRHGILLARRDRELPAGRIADGGVDPILARLDEATRALAGTRADGGSRPVLCGTIPFDPDEPADLFLAERPAWAPRPAPTAPVPLARQLVPAAPAPDPDHHEALAEALDRIGRGAAPHLVLARALDLELPAPADLDRLWDELVARAPGGHAFLVRPRDGGTVLGAGPELTAEVRPTGFASHPHTGCAARHPTVSGDAAAQQSLLRSPAARRRHQHVVEHLARRLAPLAASLHVPGQPSVPGTDAAWHLATRLTGRLHRGTSALHAAVVLHRAAAGAPDREALSLIRELEPRPRGVFAGLVGWTDAAGHGQWVPVLRSVHLDGTRVRLHAAAELDAASTVDGALAETAANFGTVRAALEAAGAPARTGVVPHAA</sequence>
<dbReference type="InterPro" id="IPR005801">
    <property type="entry name" value="ADC_synthase"/>
</dbReference>
<evidence type="ECO:0000313" key="3">
    <source>
        <dbReference type="EMBL" id="TDL44341.1"/>
    </source>
</evidence>
<comment type="caution">
    <text evidence="3">The sequence shown here is derived from an EMBL/GenBank/DDBJ whole genome shotgun (WGS) entry which is preliminary data.</text>
</comment>
<organism evidence="3 4">
    <name type="scientific">Kocuria rosea</name>
    <name type="common">Deinococcus erythromyxa</name>
    <name type="synonym">Micrococcus rubens</name>
    <dbReference type="NCBI Taxonomy" id="1275"/>
    <lineage>
        <taxon>Bacteria</taxon>
        <taxon>Bacillati</taxon>
        <taxon>Actinomycetota</taxon>
        <taxon>Actinomycetes</taxon>
        <taxon>Micrococcales</taxon>
        <taxon>Micrococcaceae</taxon>
        <taxon>Kocuria</taxon>
    </lineage>
</organism>
<gene>
    <name evidence="3" type="ORF">E2R59_04390</name>
</gene>
<dbReference type="Pfam" id="PF00425">
    <property type="entry name" value="Chorismate_bind"/>
    <property type="match status" value="1"/>
</dbReference>
<dbReference type="RefSeq" id="WP_133409448.1">
    <property type="nucleotide sequence ID" value="NZ_SMZT01000002.1"/>
</dbReference>
<dbReference type="PANTHER" id="PTHR42839:SF2">
    <property type="entry name" value="ISOCHORISMATE SYNTHASE ENTC"/>
    <property type="match status" value="1"/>
</dbReference>
<dbReference type="AlphaFoldDB" id="A0A4R5YGK5"/>
<feature type="region of interest" description="Disordered" evidence="1">
    <location>
        <begin position="1"/>
        <end position="26"/>
    </location>
</feature>
<evidence type="ECO:0000313" key="4">
    <source>
        <dbReference type="Proteomes" id="UP000295163"/>
    </source>
</evidence>
<dbReference type="SUPFAM" id="SSF56322">
    <property type="entry name" value="ADC synthase"/>
    <property type="match status" value="1"/>
</dbReference>
<dbReference type="GeneID" id="64346642"/>
<dbReference type="PANTHER" id="PTHR42839">
    <property type="entry name" value="ISOCHORISMATE SYNTHASE ENTC"/>
    <property type="match status" value="1"/>
</dbReference>
<dbReference type="Proteomes" id="UP000295163">
    <property type="component" value="Unassembled WGS sequence"/>
</dbReference>
<feature type="domain" description="Chorismate-utilising enzyme C-terminal" evidence="2">
    <location>
        <begin position="133"/>
        <end position="381"/>
    </location>
</feature>
<accession>A0A4R5YGK5</accession>